<dbReference type="Proteomes" id="UP000501253">
    <property type="component" value="Chromosome"/>
</dbReference>
<dbReference type="EC" id="2.7.7.7" evidence="2"/>
<evidence type="ECO:0000313" key="2">
    <source>
        <dbReference type="EMBL" id="QJA06452.1"/>
    </source>
</evidence>
<dbReference type="InterPro" id="IPR050238">
    <property type="entry name" value="DNA_Rep/Repair_Clamp_Loader"/>
</dbReference>
<keyword evidence="2" id="KW-0808">Transferase</keyword>
<dbReference type="NCBIfam" id="TIGR00678">
    <property type="entry name" value="holB"/>
    <property type="match status" value="1"/>
</dbReference>
<organism evidence="2 3">
    <name type="scientific">Thermosulfurimonas marina</name>
    <dbReference type="NCBI Taxonomy" id="2047767"/>
    <lineage>
        <taxon>Bacteria</taxon>
        <taxon>Pseudomonadati</taxon>
        <taxon>Thermodesulfobacteriota</taxon>
        <taxon>Thermodesulfobacteria</taxon>
        <taxon>Thermodesulfobacteriales</taxon>
        <taxon>Thermodesulfobacteriaceae</taxon>
        <taxon>Thermosulfurimonas</taxon>
    </lineage>
</organism>
<dbReference type="RefSeq" id="WP_168719802.1">
    <property type="nucleotide sequence ID" value="NZ_CP042909.1"/>
</dbReference>
<dbReference type="InterPro" id="IPR027417">
    <property type="entry name" value="P-loop_NTPase"/>
</dbReference>
<dbReference type="AlphaFoldDB" id="A0A6H1WTD7"/>
<feature type="domain" description="AAA+ ATPase" evidence="1">
    <location>
        <begin position="25"/>
        <end position="164"/>
    </location>
</feature>
<reference evidence="2 3" key="1">
    <citation type="submission" date="2019-08" db="EMBL/GenBank/DDBJ databases">
        <title>Complete genome sequence of Thermosulfurimonas marina SU872T, an anaerobic thermophilic chemolithoautotrophic bacterium isolated from a shallow marine hydrothermal vent.</title>
        <authorList>
            <person name="Allioux M."/>
            <person name="Jebbar M."/>
            <person name="Slobodkina G."/>
            <person name="Slobodkin A."/>
            <person name="Moalic Y."/>
            <person name="Frolova A."/>
            <person name="Shao Z."/>
            <person name="Alain K."/>
        </authorList>
    </citation>
    <scope>NUCLEOTIDE SEQUENCE [LARGE SCALE GENOMIC DNA]</scope>
    <source>
        <strain evidence="2 3">SU872</strain>
    </source>
</reference>
<dbReference type="PANTHER" id="PTHR11669">
    <property type="entry name" value="REPLICATION FACTOR C / DNA POLYMERASE III GAMMA-TAU SUBUNIT"/>
    <property type="match status" value="1"/>
</dbReference>
<evidence type="ECO:0000313" key="3">
    <source>
        <dbReference type="Proteomes" id="UP000501253"/>
    </source>
</evidence>
<keyword evidence="2" id="KW-0548">Nucleotidyltransferase</keyword>
<dbReference type="GO" id="GO:0003887">
    <property type="term" value="F:DNA-directed DNA polymerase activity"/>
    <property type="evidence" value="ECO:0007669"/>
    <property type="project" value="UniProtKB-EC"/>
</dbReference>
<name>A0A6H1WTD7_9BACT</name>
<dbReference type="PANTHER" id="PTHR11669:SF8">
    <property type="entry name" value="DNA POLYMERASE III SUBUNIT DELTA"/>
    <property type="match status" value="1"/>
</dbReference>
<dbReference type="EMBL" id="CP042909">
    <property type="protein sequence ID" value="QJA06452.1"/>
    <property type="molecule type" value="Genomic_DNA"/>
</dbReference>
<protein>
    <submittedName>
        <fullName evidence="2">DNA polymerase III subunit delta</fullName>
        <ecNumber evidence="2">2.7.7.7</ecNumber>
    </submittedName>
</protein>
<dbReference type="Pfam" id="PF13177">
    <property type="entry name" value="DNA_pol3_delta2"/>
    <property type="match status" value="1"/>
</dbReference>
<dbReference type="GO" id="GO:0006261">
    <property type="term" value="P:DNA-templated DNA replication"/>
    <property type="evidence" value="ECO:0007669"/>
    <property type="project" value="TreeGrafter"/>
</dbReference>
<accession>A0A6H1WTD7</accession>
<sequence length="328" mass="36573">MRLEDLRGQPAAVKLFRRALESGRLAHAYLLVGPEGTGKATAVRALVAELFCETGGACGNCRACRKLQRGTHPDFLVLSREGEKISIARVREAERFLRHAPLEAPAKVILVEEAERLTPEAANALLKSLEEPPPYAHFFLTALSTERLLPTIVSRSQVVRFRPLSPETLEELLRERFALSEEEARALALLSEGSPGRALQFSKVGLLEGLHRLVAAARSKDPGRRLRTVEDLAGRKDHLPDLLFLLRLWLWYSFLARRKLTQYPPGLPSPAPEAGALQLAEEVERIRQDLENYANVELSLLYLLFRLSEAWSGALSDGSTLPRHRADT</sequence>
<dbReference type="KEGG" id="tmai:FVE67_06385"/>
<dbReference type="GO" id="GO:0008408">
    <property type="term" value="F:3'-5' exonuclease activity"/>
    <property type="evidence" value="ECO:0007669"/>
    <property type="project" value="InterPro"/>
</dbReference>
<dbReference type="SUPFAM" id="SSF52540">
    <property type="entry name" value="P-loop containing nucleoside triphosphate hydrolases"/>
    <property type="match status" value="1"/>
</dbReference>
<dbReference type="InterPro" id="IPR003593">
    <property type="entry name" value="AAA+_ATPase"/>
</dbReference>
<dbReference type="Gene3D" id="3.40.50.300">
    <property type="entry name" value="P-loop containing nucleotide triphosphate hydrolases"/>
    <property type="match status" value="1"/>
</dbReference>
<keyword evidence="3" id="KW-1185">Reference proteome</keyword>
<dbReference type="InterPro" id="IPR004622">
    <property type="entry name" value="DNA_pol_HolB"/>
</dbReference>
<proteinExistence type="predicted"/>
<evidence type="ECO:0000259" key="1">
    <source>
        <dbReference type="SMART" id="SM00382"/>
    </source>
</evidence>
<gene>
    <name evidence="2" type="primary">holB</name>
    <name evidence="2" type="ORF">FVE67_06385</name>
</gene>
<dbReference type="SMART" id="SM00382">
    <property type="entry name" value="AAA"/>
    <property type="match status" value="1"/>
</dbReference>